<name>K6V6A0_9MICO</name>
<feature type="domain" description="Peptidase S33 tripeptidyl aminopeptidase-like C-terminal" evidence="2">
    <location>
        <begin position="1"/>
        <end position="64"/>
    </location>
</feature>
<evidence type="ECO:0000313" key="4">
    <source>
        <dbReference type="Proteomes" id="UP000008495"/>
    </source>
</evidence>
<sequence length="85" mass="8806">IVNNTHDPSTPLDNAKKLAALSPGARLLTVNGWGHGSSAASTCAREAIQSYLVDGKLPAQGATCAADKPLFPENKPKKKNKPAGK</sequence>
<feature type="region of interest" description="Disordered" evidence="1">
    <location>
        <begin position="66"/>
        <end position="85"/>
    </location>
</feature>
<dbReference type="InterPro" id="IPR029058">
    <property type="entry name" value="AB_hydrolase_fold"/>
</dbReference>
<dbReference type="Pfam" id="PF08386">
    <property type="entry name" value="Abhydrolase_4"/>
    <property type="match status" value="1"/>
</dbReference>
<protein>
    <recommendedName>
        <fullName evidence="2">Peptidase S33 tripeptidyl aminopeptidase-like C-terminal domain-containing protein</fullName>
    </recommendedName>
</protein>
<dbReference type="InterPro" id="IPR013595">
    <property type="entry name" value="Pept_S33_TAP-like_C"/>
</dbReference>
<evidence type="ECO:0000259" key="2">
    <source>
        <dbReference type="Pfam" id="PF08386"/>
    </source>
</evidence>
<dbReference type="SUPFAM" id="SSF53474">
    <property type="entry name" value="alpha/beta-Hydrolases"/>
    <property type="match status" value="1"/>
</dbReference>
<dbReference type="AlphaFoldDB" id="K6V6A0"/>
<dbReference type="eggNOG" id="COG0596">
    <property type="taxonomic scope" value="Bacteria"/>
</dbReference>
<dbReference type="Proteomes" id="UP000008495">
    <property type="component" value="Unassembled WGS sequence"/>
</dbReference>
<dbReference type="EMBL" id="BAGZ01000006">
    <property type="protein sequence ID" value="GAB77758.1"/>
    <property type="molecule type" value="Genomic_DNA"/>
</dbReference>
<comment type="caution">
    <text evidence="3">The sequence shown here is derived from an EMBL/GenBank/DDBJ whole genome shotgun (WGS) entry which is preliminary data.</text>
</comment>
<feature type="non-terminal residue" evidence="3">
    <location>
        <position position="1"/>
    </location>
</feature>
<proteinExistence type="predicted"/>
<dbReference type="Gene3D" id="3.40.50.1820">
    <property type="entry name" value="alpha/beta hydrolase"/>
    <property type="match status" value="1"/>
</dbReference>
<reference evidence="3 4" key="1">
    <citation type="submission" date="2012-08" db="EMBL/GenBank/DDBJ databases">
        <title>Whole genome shotgun sequence of Austwickia chelonae NBRC 105200.</title>
        <authorList>
            <person name="Yoshida I."/>
            <person name="Hosoyama A."/>
            <person name="Tsuchikane K."/>
            <person name="Katsumata H."/>
            <person name="Ando Y."/>
            <person name="Ohji S."/>
            <person name="Hamada M."/>
            <person name="Tamura T."/>
            <person name="Yamazoe A."/>
            <person name="Yamazaki S."/>
            <person name="Fujita N."/>
        </authorList>
    </citation>
    <scope>NUCLEOTIDE SEQUENCE [LARGE SCALE GENOMIC DNA]</scope>
    <source>
        <strain evidence="3 4">NBRC 105200</strain>
    </source>
</reference>
<organism evidence="3 4">
    <name type="scientific">Austwickia chelonae NBRC 105200</name>
    <dbReference type="NCBI Taxonomy" id="1184607"/>
    <lineage>
        <taxon>Bacteria</taxon>
        <taxon>Bacillati</taxon>
        <taxon>Actinomycetota</taxon>
        <taxon>Actinomycetes</taxon>
        <taxon>Micrococcales</taxon>
        <taxon>Dermatophilaceae</taxon>
        <taxon>Austwickia</taxon>
    </lineage>
</organism>
<gene>
    <name evidence="3" type="ORF">AUCHE_06_00300</name>
</gene>
<evidence type="ECO:0000313" key="3">
    <source>
        <dbReference type="EMBL" id="GAB77758.1"/>
    </source>
</evidence>
<evidence type="ECO:0000256" key="1">
    <source>
        <dbReference type="SAM" id="MobiDB-lite"/>
    </source>
</evidence>
<feature type="compositionally biased region" description="Basic residues" evidence="1">
    <location>
        <begin position="76"/>
        <end position="85"/>
    </location>
</feature>
<accession>K6V6A0</accession>
<dbReference type="RefSeq" id="WP_006502510.1">
    <property type="nucleotide sequence ID" value="NZ_BAGZ01000006.1"/>
</dbReference>
<keyword evidence="4" id="KW-1185">Reference proteome</keyword>